<dbReference type="Proteomes" id="UP001499984">
    <property type="component" value="Unassembled WGS sequence"/>
</dbReference>
<evidence type="ECO:0000313" key="1">
    <source>
        <dbReference type="EMBL" id="GAA4071703.1"/>
    </source>
</evidence>
<keyword evidence="2" id="KW-1185">Reference proteome</keyword>
<accession>A0ABP7VRZ1</accession>
<organism evidence="1 2">
    <name type="scientific">Streptomyces shaanxiensis</name>
    <dbReference type="NCBI Taxonomy" id="653357"/>
    <lineage>
        <taxon>Bacteria</taxon>
        <taxon>Bacillati</taxon>
        <taxon>Actinomycetota</taxon>
        <taxon>Actinomycetes</taxon>
        <taxon>Kitasatosporales</taxon>
        <taxon>Streptomycetaceae</taxon>
        <taxon>Streptomyces</taxon>
    </lineage>
</organism>
<reference evidence="2" key="1">
    <citation type="journal article" date="2019" name="Int. J. Syst. Evol. Microbiol.">
        <title>The Global Catalogue of Microorganisms (GCM) 10K type strain sequencing project: providing services to taxonomists for standard genome sequencing and annotation.</title>
        <authorList>
            <consortium name="The Broad Institute Genomics Platform"/>
            <consortium name="The Broad Institute Genome Sequencing Center for Infectious Disease"/>
            <person name="Wu L."/>
            <person name="Ma J."/>
        </authorList>
    </citation>
    <scope>NUCLEOTIDE SEQUENCE [LARGE SCALE GENOMIC DNA]</scope>
    <source>
        <strain evidence="2">JCM 16925</strain>
    </source>
</reference>
<protein>
    <submittedName>
        <fullName evidence="1">Uncharacterized protein</fullName>
    </submittedName>
</protein>
<proteinExistence type="predicted"/>
<gene>
    <name evidence="1" type="ORF">GCM10022233_55730</name>
</gene>
<evidence type="ECO:0000313" key="2">
    <source>
        <dbReference type="Proteomes" id="UP001499984"/>
    </source>
</evidence>
<comment type="caution">
    <text evidence="1">The sequence shown here is derived from an EMBL/GenBank/DDBJ whole genome shotgun (WGS) entry which is preliminary data.</text>
</comment>
<name>A0ABP7VRZ1_9ACTN</name>
<sequence>MRFVKEIGLHQGRALGQHGGVSDLLWDDVQYFFDLDEMGTLPDVRVPDTSVEDWQAVLDLISASGWKRQYSEGEVVMPVPRAEAVLSRPADAECPDLRVWPTADVLAIFRFHAPEEIDFDVDLRELQGQERLDVFCGFLRAIGRRLGKSVLMDPEGDYGHPVLGFDVEADRVVLLAEPPVS</sequence>
<dbReference type="EMBL" id="BAAAZY010000013">
    <property type="protein sequence ID" value="GAA4071703.1"/>
    <property type="molecule type" value="Genomic_DNA"/>
</dbReference>